<name>A0A5E4YDJ0_9BURK</name>
<dbReference type="OrthoDB" id="9096081at2"/>
<sequence>MNKQRKRQSTTTLLSRDGVITSWRASLFVYAERRRGGPRERKGRAWLVVEGELTEPVAGVSGYSIHMFPGNEPSVGQSEIPSVGSFIRTKPMMEGVIELSEREFGFISTLLSSGRVLFCSVAFQPPRYGRALIASIDFSSAPPTSPEEADQMEAKAK</sequence>
<gene>
    <name evidence="1" type="ORF">PCE31106_04418</name>
</gene>
<protein>
    <submittedName>
        <fullName evidence="1">Uncharacterized protein</fullName>
    </submittedName>
</protein>
<dbReference type="AlphaFoldDB" id="A0A5E4YDJ0"/>
<dbReference type="EMBL" id="CABPSL010000025">
    <property type="protein sequence ID" value="VVE46512.1"/>
    <property type="molecule type" value="Genomic_DNA"/>
</dbReference>
<reference evidence="1 2" key="1">
    <citation type="submission" date="2019-08" db="EMBL/GenBank/DDBJ databases">
        <authorList>
            <person name="Peeters C."/>
        </authorList>
    </citation>
    <scope>NUCLEOTIDE SEQUENCE [LARGE SCALE GENOMIC DNA]</scope>
    <source>
        <strain evidence="1 2">LMG 31106</strain>
    </source>
</reference>
<evidence type="ECO:0000313" key="1">
    <source>
        <dbReference type="EMBL" id="VVE46512.1"/>
    </source>
</evidence>
<organism evidence="1 2">
    <name type="scientific">Pandoraea cepalis</name>
    <dbReference type="NCBI Taxonomy" id="2508294"/>
    <lineage>
        <taxon>Bacteria</taxon>
        <taxon>Pseudomonadati</taxon>
        <taxon>Pseudomonadota</taxon>
        <taxon>Betaproteobacteria</taxon>
        <taxon>Burkholderiales</taxon>
        <taxon>Burkholderiaceae</taxon>
        <taxon>Pandoraea</taxon>
    </lineage>
</organism>
<evidence type="ECO:0000313" key="2">
    <source>
        <dbReference type="Proteomes" id="UP000384354"/>
    </source>
</evidence>
<dbReference type="RefSeq" id="WP_150564659.1">
    <property type="nucleotide sequence ID" value="NZ_CABPSL010000025.1"/>
</dbReference>
<proteinExistence type="predicted"/>
<dbReference type="Proteomes" id="UP000384354">
    <property type="component" value="Unassembled WGS sequence"/>
</dbReference>
<accession>A0A5E4YDJ0</accession>